<proteinExistence type="predicted"/>
<evidence type="ECO:0000313" key="2">
    <source>
        <dbReference type="Proteomes" id="UP000198875"/>
    </source>
</evidence>
<reference evidence="1 2" key="1">
    <citation type="submission" date="2015-03" db="EMBL/GenBank/DDBJ databases">
        <authorList>
            <person name="Murphy D."/>
        </authorList>
    </citation>
    <scope>NUCLEOTIDE SEQUENCE [LARGE SCALE GENOMIC DNA]</scope>
    <source>
        <strain evidence="1 2">DSM 44277</strain>
    </source>
</reference>
<accession>A0A0U0WBH8</accession>
<gene>
    <name evidence="1" type="ORF">BN971_03185</name>
</gene>
<dbReference type="AlphaFoldDB" id="A0A0U0WBH8"/>
<evidence type="ECO:0000313" key="1">
    <source>
        <dbReference type="EMBL" id="CPR11892.1"/>
    </source>
</evidence>
<evidence type="ECO:0008006" key="3">
    <source>
        <dbReference type="Google" id="ProtNLM"/>
    </source>
</evidence>
<sequence length="199" mass="21381">MSASPTGPMHEPLPPSLVDVLIEDEYIDDVAALPAVEIPEWLKRLGVPRGWELSPPADGTSAPWALVAVTGPRGSGEWDAAETISVFGYTGRPLFSDVFHNADRMLRGMNASDIAVKVLPIPPVQWTAAVRSSGIAHVRDRSVWVQQSNYVAGSDQPHAGRLIVHSLFVETASQARLSDDIREASDAVYEGFVAGLADT</sequence>
<dbReference type="EMBL" id="CSTD01000003">
    <property type="protein sequence ID" value="CPR11892.1"/>
    <property type="molecule type" value="Genomic_DNA"/>
</dbReference>
<protein>
    <recommendedName>
        <fullName evidence="3">Lipoprotein LpqN</fullName>
    </recommendedName>
</protein>
<organism evidence="1 2">
    <name type="scientific">Mycobacterium bohemicum DSM 44277</name>
    <dbReference type="NCBI Taxonomy" id="1236609"/>
    <lineage>
        <taxon>Bacteria</taxon>
        <taxon>Bacillati</taxon>
        <taxon>Actinomycetota</taxon>
        <taxon>Actinomycetes</taxon>
        <taxon>Mycobacteriales</taxon>
        <taxon>Mycobacteriaceae</taxon>
        <taxon>Mycobacterium</taxon>
    </lineage>
</organism>
<name>A0A0U0WBH8_MYCBE</name>
<dbReference type="Proteomes" id="UP000198875">
    <property type="component" value="Unassembled WGS sequence"/>
</dbReference>